<dbReference type="InterPro" id="IPR006526">
    <property type="entry name" value="Export_prot_PHISTa/b/c"/>
</dbReference>
<dbReference type="EMBL" id="BDQF01000633">
    <property type="protein sequence ID" value="GAW84689.1"/>
    <property type="molecule type" value="Genomic_DNA"/>
</dbReference>
<dbReference type="AlphaFoldDB" id="A0A1Y1JQH0"/>
<dbReference type="RefSeq" id="XP_028547278.1">
    <property type="nucleotide sequence ID" value="XM_028691477.1"/>
</dbReference>
<evidence type="ECO:0000313" key="3">
    <source>
        <dbReference type="Proteomes" id="UP000195521"/>
    </source>
</evidence>
<keyword evidence="3" id="KW-1185">Reference proteome</keyword>
<dbReference type="Proteomes" id="UP000195521">
    <property type="component" value="Unassembled WGS sequence"/>
</dbReference>
<dbReference type="Pfam" id="PF09687">
    <property type="entry name" value="PRESAN"/>
    <property type="match status" value="1"/>
</dbReference>
<feature type="non-terminal residue" evidence="2">
    <location>
        <position position="1"/>
    </location>
</feature>
<feature type="domain" description="Plasmodium RESA N-terminal" evidence="1">
    <location>
        <begin position="61"/>
        <end position="182"/>
    </location>
</feature>
<protein>
    <submittedName>
        <fullName evidence="2">Pf-fam-b protein</fullName>
    </submittedName>
</protein>
<evidence type="ECO:0000259" key="1">
    <source>
        <dbReference type="Pfam" id="PF09687"/>
    </source>
</evidence>
<proteinExistence type="predicted"/>
<dbReference type="OrthoDB" id="387576at2759"/>
<dbReference type="NCBIfam" id="TIGR01639">
    <property type="entry name" value="P_fal_TIGR01639"/>
    <property type="match status" value="1"/>
</dbReference>
<evidence type="ECO:0000313" key="2">
    <source>
        <dbReference type="EMBL" id="GAW84689.1"/>
    </source>
</evidence>
<dbReference type="PANTHER" id="PTHR36193">
    <property type="entry name" value="PHISTB DOMAIN-CONTAINING RESA-LIKE PROTEIN 1"/>
    <property type="match status" value="1"/>
</dbReference>
<accession>A0A1Y1JQH0</accession>
<dbReference type="OMA" id="NTHHESI"/>
<name>A0A1Y1JQH0_PLAGO</name>
<organism evidence="2 3">
    <name type="scientific">Plasmodium gonderi</name>
    <dbReference type="NCBI Taxonomy" id="77519"/>
    <lineage>
        <taxon>Eukaryota</taxon>
        <taxon>Sar</taxon>
        <taxon>Alveolata</taxon>
        <taxon>Apicomplexa</taxon>
        <taxon>Aconoidasida</taxon>
        <taxon>Haemosporida</taxon>
        <taxon>Plasmodiidae</taxon>
        <taxon>Plasmodium</taxon>
        <taxon>Plasmodium (Plasmodium)</taxon>
    </lineage>
</organism>
<dbReference type="InterPro" id="IPR019111">
    <property type="entry name" value="PRESA_N"/>
</dbReference>
<dbReference type="GeneID" id="39745497"/>
<comment type="caution">
    <text evidence="2">The sequence shown here is derived from an EMBL/GenBank/DDBJ whole genome shotgun (WGS) entry which is preliminary data.</text>
</comment>
<dbReference type="Gene3D" id="6.10.280.180">
    <property type="entry name" value="Plasmodium RESA, N-terminal helical domain"/>
    <property type="match status" value="1"/>
</dbReference>
<dbReference type="InterPro" id="IPR044885">
    <property type="entry name" value="PRESA_N_sf"/>
</dbReference>
<sequence length="206" mass="24253">SETAGSNYKDIKVLMHDKLIKDYSETAGSNYEDIKVLKHDILIEDNDIPYGCEASDFTREISEKDIFDIIHNLNNPVPFRDMFVLFNNFHQNERKKFDEMQDFLKTIFDDLANQNQLREEYKSKAWTNISLPIIQELLKKDSIDFKFLSEFMKSGNCSPDEYINFINSMKLSWNFFWNHIENMGKAMIYETVTRAISPTEESQSVL</sequence>
<reference evidence="3" key="1">
    <citation type="submission" date="2017-04" db="EMBL/GenBank/DDBJ databases">
        <title>Plasmodium gonderi genome.</title>
        <authorList>
            <person name="Arisue N."/>
            <person name="Honma H."/>
            <person name="Kawai S."/>
            <person name="Tougan T."/>
            <person name="Tanabe K."/>
            <person name="Horii T."/>
        </authorList>
    </citation>
    <scope>NUCLEOTIDE SEQUENCE [LARGE SCALE GENOMIC DNA]</scope>
    <source>
        <strain evidence="3">ATCC 30045</strain>
    </source>
</reference>
<dbReference type="PANTHER" id="PTHR36193:SF23">
    <property type="entry name" value="PHISTB DOMAIN-CONTAINING RESA-LIKE PROTEIN 1"/>
    <property type="match status" value="1"/>
</dbReference>
<gene>
    <name evidence="2" type="ORF">PGO_004420</name>
</gene>